<dbReference type="InParanoid" id="A0A448YL86"/>
<dbReference type="HAMAP" id="MF_01665">
    <property type="entry name" value="HemeA_synth_type2"/>
    <property type="match status" value="1"/>
</dbReference>
<evidence type="ECO:0000256" key="9">
    <source>
        <dbReference type="ARBA" id="ARBA00023136"/>
    </source>
</evidence>
<evidence type="ECO:0000256" key="8">
    <source>
        <dbReference type="ARBA" id="ARBA00023133"/>
    </source>
</evidence>
<evidence type="ECO:0000313" key="13">
    <source>
        <dbReference type="EMBL" id="VEU21704.1"/>
    </source>
</evidence>
<dbReference type="PANTHER" id="PTHR23289:SF2">
    <property type="entry name" value="CYTOCHROME C OXIDASE ASSEMBLY PROTEIN COX15 HOMOLOG"/>
    <property type="match status" value="1"/>
</dbReference>
<keyword evidence="4" id="KW-0479">Metal-binding</keyword>
<feature type="transmembrane region" description="Helical" evidence="12">
    <location>
        <begin position="493"/>
        <end position="513"/>
    </location>
</feature>
<comment type="catalytic activity">
    <reaction evidence="11">
        <text>Fe(II)-heme o + 2 A + H2O = Fe(II)-heme a + 2 AH2</text>
        <dbReference type="Rhea" id="RHEA:63388"/>
        <dbReference type="ChEBI" id="CHEBI:13193"/>
        <dbReference type="ChEBI" id="CHEBI:15377"/>
        <dbReference type="ChEBI" id="CHEBI:17499"/>
        <dbReference type="ChEBI" id="CHEBI:60530"/>
        <dbReference type="ChEBI" id="CHEBI:61715"/>
        <dbReference type="EC" id="1.17.99.9"/>
    </reaction>
    <physiologicalReaction direction="left-to-right" evidence="11">
        <dbReference type="Rhea" id="RHEA:63389"/>
    </physiologicalReaction>
</comment>
<evidence type="ECO:0000256" key="11">
    <source>
        <dbReference type="ARBA" id="ARBA00048044"/>
    </source>
</evidence>
<proteinExistence type="inferred from homology"/>
<name>A0A448YL86_BRENA</name>
<keyword evidence="14" id="KW-1185">Reference proteome</keyword>
<dbReference type="GO" id="GO:0006784">
    <property type="term" value="P:heme A biosynthetic process"/>
    <property type="evidence" value="ECO:0007669"/>
    <property type="project" value="InterPro"/>
</dbReference>
<evidence type="ECO:0000256" key="2">
    <source>
        <dbReference type="ARBA" id="ARBA00004141"/>
    </source>
</evidence>
<evidence type="ECO:0000313" key="14">
    <source>
        <dbReference type="Proteomes" id="UP000290900"/>
    </source>
</evidence>
<dbReference type="Proteomes" id="UP000290900">
    <property type="component" value="Unassembled WGS sequence"/>
</dbReference>
<dbReference type="AlphaFoldDB" id="A0A448YL86"/>
<feature type="transmembrane region" description="Helical" evidence="12">
    <location>
        <begin position="307"/>
        <end position="328"/>
    </location>
</feature>
<feature type="transmembrane region" description="Helical" evidence="12">
    <location>
        <begin position="362"/>
        <end position="385"/>
    </location>
</feature>
<comment type="subcellular location">
    <subcellularLocation>
        <location evidence="2">Membrane</location>
        <topology evidence="2">Multi-pass membrane protein</topology>
    </subcellularLocation>
</comment>
<evidence type="ECO:0000256" key="4">
    <source>
        <dbReference type="ARBA" id="ARBA00022723"/>
    </source>
</evidence>
<evidence type="ECO:0000256" key="6">
    <source>
        <dbReference type="ARBA" id="ARBA00023002"/>
    </source>
</evidence>
<dbReference type="EMBL" id="CAACVR010000012">
    <property type="protein sequence ID" value="VEU21704.1"/>
    <property type="molecule type" value="Genomic_DNA"/>
</dbReference>
<dbReference type="STRING" id="13370.A0A448YL86"/>
<reference evidence="13 14" key="1">
    <citation type="submission" date="2018-12" db="EMBL/GenBank/DDBJ databases">
        <authorList>
            <person name="Tiukova I."/>
            <person name="Dainat J."/>
        </authorList>
    </citation>
    <scope>NUCLEOTIDE SEQUENCE [LARGE SCALE GENOMIC DNA]</scope>
</reference>
<sequence length="541" mass="59413">MSLCRGQFFFISNSSILNVGLKRSLRYPLGGLKQYASVTGSSRSAAISHYVKRFFSPDAKANRSFMSTLPEGSKENPSVNVSGKFSSPAAASSLFHSVSGPQKRMFSTSAISRLRSSFTSFSAGAGAGAGASATESLNGSKWPVNTAKPIGYLCIGCSILVFAIVVLGGLTRLTESGLSITEWKPVTGAIPPLSEEDWQAEFDKYQESPEFKELNTDMNLQEYKFIYSMEWSHRLLGRIIGALFVLPTLYYVARRKVSPPTAFKLLGICGLLGLQGFVGWWMVYSGIDRQQLDARRSKPTVSPYRLATHLAVAFTVYCCMISTGFSVLRDHKIMAHPEEYQKIFQQIGSPALRRFKGLATGLFGLVFITAMTGALVAGLDAGMIYNTFPKMGEGYIPPTSELMDPLFARKEDKSDLWWRNMLENPTTVQLNHRIMAVTTFCSVVAMHLYARSIKPIIPRKAYAWTNVSVGLATLQLTLGICTLLWIVPTDLGAAHQAGALALLTGVLMMVNNLKRPSKSNLLLLKKFLQKAAKESSQKPLQ</sequence>
<dbReference type="GO" id="GO:0005743">
    <property type="term" value="C:mitochondrial inner membrane"/>
    <property type="evidence" value="ECO:0007669"/>
    <property type="project" value="TreeGrafter"/>
</dbReference>
<keyword evidence="9 12" id="KW-0472">Membrane</keyword>
<keyword evidence="8" id="KW-0350">Heme biosynthesis</keyword>
<keyword evidence="7" id="KW-0408">Iron</keyword>
<dbReference type="GO" id="GO:0046872">
    <property type="term" value="F:metal ion binding"/>
    <property type="evidence" value="ECO:0007669"/>
    <property type="project" value="UniProtKB-KW"/>
</dbReference>
<feature type="transmembrane region" description="Helical" evidence="12">
    <location>
        <begin position="150"/>
        <end position="170"/>
    </location>
</feature>
<dbReference type="GO" id="GO:0120547">
    <property type="term" value="F:heme A synthase activity"/>
    <property type="evidence" value="ECO:0007669"/>
    <property type="project" value="UniProtKB-EC"/>
</dbReference>
<feature type="transmembrane region" description="Helical" evidence="12">
    <location>
        <begin position="265"/>
        <end position="287"/>
    </location>
</feature>
<comment type="pathway">
    <text evidence="10">Porphyrin-containing compound metabolism; heme A biosynthesis; heme A from heme O: step 1/1.</text>
</comment>
<keyword evidence="6" id="KW-0560">Oxidoreductase</keyword>
<organism evidence="13 14">
    <name type="scientific">Brettanomyces naardenensis</name>
    <name type="common">Yeast</name>
    <dbReference type="NCBI Taxonomy" id="13370"/>
    <lineage>
        <taxon>Eukaryota</taxon>
        <taxon>Fungi</taxon>
        <taxon>Dikarya</taxon>
        <taxon>Ascomycota</taxon>
        <taxon>Saccharomycotina</taxon>
        <taxon>Pichiomycetes</taxon>
        <taxon>Pichiales</taxon>
        <taxon>Pichiaceae</taxon>
        <taxon>Brettanomyces</taxon>
    </lineage>
</organism>
<feature type="transmembrane region" description="Helical" evidence="12">
    <location>
        <begin position="430"/>
        <end position="450"/>
    </location>
</feature>
<evidence type="ECO:0000256" key="3">
    <source>
        <dbReference type="ARBA" id="ARBA00022692"/>
    </source>
</evidence>
<keyword evidence="5 12" id="KW-1133">Transmembrane helix</keyword>
<dbReference type="OrthoDB" id="1726137at2759"/>
<evidence type="ECO:0000256" key="5">
    <source>
        <dbReference type="ARBA" id="ARBA00022989"/>
    </source>
</evidence>
<evidence type="ECO:0000256" key="1">
    <source>
        <dbReference type="ARBA" id="ARBA00001970"/>
    </source>
</evidence>
<evidence type="ECO:0000256" key="7">
    <source>
        <dbReference type="ARBA" id="ARBA00023004"/>
    </source>
</evidence>
<protein>
    <submittedName>
        <fullName evidence="13">DEKNAAC102415</fullName>
    </submittedName>
</protein>
<dbReference type="Pfam" id="PF02628">
    <property type="entry name" value="COX15-CtaA"/>
    <property type="match status" value="1"/>
</dbReference>
<feature type="transmembrane region" description="Helical" evidence="12">
    <location>
        <begin position="462"/>
        <end position="487"/>
    </location>
</feature>
<feature type="transmembrane region" description="Helical" evidence="12">
    <location>
        <begin position="235"/>
        <end position="253"/>
    </location>
</feature>
<keyword evidence="3 12" id="KW-0812">Transmembrane</keyword>
<dbReference type="GO" id="GO:0016653">
    <property type="term" value="F:oxidoreductase activity, acting on NAD(P)H, heme protein as acceptor"/>
    <property type="evidence" value="ECO:0007669"/>
    <property type="project" value="TreeGrafter"/>
</dbReference>
<dbReference type="InterPro" id="IPR023754">
    <property type="entry name" value="HemeA_Synthase_type2"/>
</dbReference>
<dbReference type="InterPro" id="IPR003780">
    <property type="entry name" value="COX15/CtaA_fam"/>
</dbReference>
<accession>A0A448YL86</accession>
<evidence type="ECO:0000256" key="10">
    <source>
        <dbReference type="ARBA" id="ARBA00044501"/>
    </source>
</evidence>
<gene>
    <name evidence="13" type="ORF">BRENAR_LOCUS2437</name>
</gene>
<dbReference type="PANTHER" id="PTHR23289">
    <property type="entry name" value="CYTOCHROME C OXIDASE ASSEMBLY PROTEIN COX15"/>
    <property type="match status" value="1"/>
</dbReference>
<comment type="cofactor">
    <cofactor evidence="1">
        <name>heme b</name>
        <dbReference type="ChEBI" id="CHEBI:60344"/>
    </cofactor>
</comment>
<evidence type="ECO:0000256" key="12">
    <source>
        <dbReference type="SAM" id="Phobius"/>
    </source>
</evidence>
<dbReference type="FunCoup" id="A0A448YL86">
    <property type="interactions" value="927"/>
</dbReference>